<keyword evidence="1" id="KW-1133">Transmembrane helix</keyword>
<dbReference type="RefSeq" id="XP_065661815.1">
    <property type="nucleotide sequence ID" value="XM_065805743.1"/>
</dbReference>
<reference evidence="3" key="1">
    <citation type="submission" date="2025-08" db="UniProtKB">
        <authorList>
            <consortium name="RefSeq"/>
        </authorList>
    </citation>
    <scope>IDENTIFICATION</scope>
</reference>
<evidence type="ECO:0000313" key="3">
    <source>
        <dbReference type="RefSeq" id="XP_065661815.1"/>
    </source>
</evidence>
<evidence type="ECO:0000256" key="1">
    <source>
        <dbReference type="SAM" id="Phobius"/>
    </source>
</evidence>
<proteinExistence type="predicted"/>
<name>A0ABM4CJ80_HYDVU</name>
<keyword evidence="1" id="KW-0812">Transmembrane</keyword>
<gene>
    <name evidence="3" type="primary">LOC136084793</name>
</gene>
<dbReference type="GeneID" id="136084793"/>
<keyword evidence="1" id="KW-0472">Membrane</keyword>
<dbReference type="Proteomes" id="UP001652625">
    <property type="component" value="Chromosome 09"/>
</dbReference>
<protein>
    <submittedName>
        <fullName evidence="3">Uncharacterized protein LOC136084793</fullName>
    </submittedName>
</protein>
<sequence length="462" mass="54535">MNEKLINLAISHADWSKWKNMRHILFFMVILFSLLCALEYYKSEKIFKNTKGLKSSSNNSYTVFRNNLSMFFNKNRLNSSPISFNNNQSKFQKFRTTKKLWDSLPSFELNIRLTSIEPRWFWTYQRWFLKSLKLFWPQELYNLTIVLNAELTGDRLLGDQIASMWPFPKVVYIEKPTTVAIGDKKNSDRFRMYYDAFFADLYTEADFIGFVDTDTLFITPVTPQSLFEGNKPIVIGIAGNVYYASCTEFMLKVKQLMICMSYFPVTIKVVHLVLMRAHIEKLHGKIFSEVFGEAVLRVGGGTDGCLCQFAVMCNYIYRFHRDEYSFRIQMHPDNSIKNDFPESEKVPFPRVAIHSRHIIPYKVVDPMAKDSIILFNERIKEGMCRAFGIKWCPNIYCAEFSNSSLHKSLYAFEYYDWSWDKRCFEEQEKHYLNVRKLINYQIKNKAKLFGIFKNQVSSCKFF</sequence>
<evidence type="ECO:0000313" key="2">
    <source>
        <dbReference type="Proteomes" id="UP001652625"/>
    </source>
</evidence>
<accession>A0ABM4CJ80</accession>
<feature type="transmembrane region" description="Helical" evidence="1">
    <location>
        <begin position="24"/>
        <end position="41"/>
    </location>
</feature>
<organism evidence="2 3">
    <name type="scientific">Hydra vulgaris</name>
    <name type="common">Hydra</name>
    <name type="synonym">Hydra attenuata</name>
    <dbReference type="NCBI Taxonomy" id="6087"/>
    <lineage>
        <taxon>Eukaryota</taxon>
        <taxon>Metazoa</taxon>
        <taxon>Cnidaria</taxon>
        <taxon>Hydrozoa</taxon>
        <taxon>Hydroidolina</taxon>
        <taxon>Anthoathecata</taxon>
        <taxon>Aplanulata</taxon>
        <taxon>Hydridae</taxon>
        <taxon>Hydra</taxon>
    </lineage>
</organism>
<keyword evidence="2" id="KW-1185">Reference proteome</keyword>